<dbReference type="Pfam" id="PF02472">
    <property type="entry name" value="ExbD"/>
    <property type="match status" value="1"/>
</dbReference>
<keyword evidence="7" id="KW-0813">Transport</keyword>
<keyword evidence="7" id="KW-0653">Protein transport</keyword>
<evidence type="ECO:0000256" key="2">
    <source>
        <dbReference type="ARBA" id="ARBA00005811"/>
    </source>
</evidence>
<evidence type="ECO:0000256" key="1">
    <source>
        <dbReference type="ARBA" id="ARBA00004162"/>
    </source>
</evidence>
<dbReference type="GO" id="GO:0015031">
    <property type="term" value="P:protein transport"/>
    <property type="evidence" value="ECO:0007669"/>
    <property type="project" value="UniProtKB-KW"/>
</dbReference>
<evidence type="ECO:0008006" key="11">
    <source>
        <dbReference type="Google" id="ProtNLM"/>
    </source>
</evidence>
<comment type="similarity">
    <text evidence="2 7">Belongs to the ExbD/TolR family.</text>
</comment>
<accession>A0A1A9EUY6</accession>
<evidence type="ECO:0000256" key="7">
    <source>
        <dbReference type="RuleBase" id="RU003879"/>
    </source>
</evidence>
<protein>
    <recommendedName>
        <fullName evidence="11">Biopolymer transporter ExbD</fullName>
    </recommendedName>
</protein>
<dbReference type="GO" id="GO:0022857">
    <property type="term" value="F:transmembrane transporter activity"/>
    <property type="evidence" value="ECO:0007669"/>
    <property type="project" value="InterPro"/>
</dbReference>
<dbReference type="Proteomes" id="UP000078070">
    <property type="component" value="Chromosome"/>
</dbReference>
<dbReference type="STRING" id="1821621.A8C75_03970"/>
<sequence>MKFTPQTSPRATNRDDNLIPLINVVFLMLIFFMVAGKISRSDAIAINPPASTSETTAPSEEPINILLSATGVIYMDDMELESEQLTHAVTTALDNSQDPQALSILLKVDAATPVDTLLQTLEQIKAAGMLKISLATRVAERPA</sequence>
<evidence type="ECO:0000256" key="4">
    <source>
        <dbReference type="ARBA" id="ARBA00022692"/>
    </source>
</evidence>
<reference evidence="9 10" key="2">
    <citation type="journal article" date="2018" name="Int. J. Syst. Evol. Microbiol.">
        <title>Marinobacterium aestuarii sp. nov., a benzene-degrading marine bacterium isolated from estuary sediment.</title>
        <authorList>
            <person name="Bae S.S."/>
            <person name="Jung J."/>
            <person name="Chung D."/>
            <person name="Baek K."/>
        </authorList>
    </citation>
    <scope>NUCLEOTIDE SEQUENCE [LARGE SCALE GENOMIC DNA]</scope>
    <source>
        <strain evidence="9 10">ST58-10</strain>
    </source>
</reference>
<evidence type="ECO:0000313" key="10">
    <source>
        <dbReference type="Proteomes" id="UP000078070"/>
    </source>
</evidence>
<dbReference type="OrthoDB" id="9793581at2"/>
<evidence type="ECO:0000256" key="5">
    <source>
        <dbReference type="ARBA" id="ARBA00022989"/>
    </source>
</evidence>
<dbReference type="PANTHER" id="PTHR30558">
    <property type="entry name" value="EXBD MEMBRANE COMPONENT OF PMF-DRIVEN MACROMOLECULE IMPORT SYSTEM"/>
    <property type="match status" value="1"/>
</dbReference>
<evidence type="ECO:0000256" key="6">
    <source>
        <dbReference type="ARBA" id="ARBA00023136"/>
    </source>
</evidence>
<dbReference type="InterPro" id="IPR003400">
    <property type="entry name" value="ExbD"/>
</dbReference>
<keyword evidence="6 8" id="KW-0472">Membrane</keyword>
<comment type="subcellular location">
    <subcellularLocation>
        <location evidence="1">Cell membrane</location>
        <topology evidence="1">Single-pass membrane protein</topology>
    </subcellularLocation>
    <subcellularLocation>
        <location evidence="7">Cell membrane</location>
        <topology evidence="7">Single-pass type II membrane protein</topology>
    </subcellularLocation>
</comment>
<keyword evidence="10" id="KW-1185">Reference proteome</keyword>
<keyword evidence="5 8" id="KW-1133">Transmembrane helix</keyword>
<dbReference type="GO" id="GO:0005886">
    <property type="term" value="C:plasma membrane"/>
    <property type="evidence" value="ECO:0007669"/>
    <property type="project" value="UniProtKB-SubCell"/>
</dbReference>
<dbReference type="EMBL" id="CP015839">
    <property type="protein sequence ID" value="ANG61715.1"/>
    <property type="molecule type" value="Genomic_DNA"/>
</dbReference>
<feature type="transmembrane region" description="Helical" evidence="8">
    <location>
        <begin position="18"/>
        <end position="36"/>
    </location>
</feature>
<keyword evidence="4 7" id="KW-0812">Transmembrane</keyword>
<dbReference type="KEGG" id="mars:A8C75_03970"/>
<name>A0A1A9EUY6_9GAMM</name>
<dbReference type="AlphaFoldDB" id="A0A1A9EUY6"/>
<evidence type="ECO:0000256" key="8">
    <source>
        <dbReference type="SAM" id="Phobius"/>
    </source>
</evidence>
<organism evidence="9 10">
    <name type="scientific">Marinobacterium aestuarii</name>
    <dbReference type="NCBI Taxonomy" id="1821621"/>
    <lineage>
        <taxon>Bacteria</taxon>
        <taxon>Pseudomonadati</taxon>
        <taxon>Pseudomonadota</taxon>
        <taxon>Gammaproteobacteria</taxon>
        <taxon>Oceanospirillales</taxon>
        <taxon>Oceanospirillaceae</taxon>
        <taxon>Marinobacterium</taxon>
    </lineage>
</organism>
<proteinExistence type="inferred from homology"/>
<keyword evidence="3" id="KW-1003">Cell membrane</keyword>
<reference evidence="10" key="1">
    <citation type="submission" date="2016-05" db="EMBL/GenBank/DDBJ databases">
        <authorList>
            <person name="Baek K."/>
            <person name="Yang S.-J."/>
        </authorList>
    </citation>
    <scope>NUCLEOTIDE SEQUENCE [LARGE SCALE GENOMIC DNA]</scope>
    <source>
        <strain evidence="10">ST58-10</strain>
    </source>
</reference>
<gene>
    <name evidence="9" type="ORF">A8C75_03970</name>
</gene>
<dbReference type="Gene3D" id="3.30.420.270">
    <property type="match status" value="1"/>
</dbReference>
<dbReference type="RefSeq" id="WP_067378428.1">
    <property type="nucleotide sequence ID" value="NZ_CP015839.1"/>
</dbReference>
<evidence type="ECO:0000256" key="3">
    <source>
        <dbReference type="ARBA" id="ARBA00022475"/>
    </source>
</evidence>
<evidence type="ECO:0000313" key="9">
    <source>
        <dbReference type="EMBL" id="ANG61715.1"/>
    </source>
</evidence>